<organism evidence="1 2">
    <name type="scientific">Nyssa sinensis</name>
    <dbReference type="NCBI Taxonomy" id="561372"/>
    <lineage>
        <taxon>Eukaryota</taxon>
        <taxon>Viridiplantae</taxon>
        <taxon>Streptophyta</taxon>
        <taxon>Embryophyta</taxon>
        <taxon>Tracheophyta</taxon>
        <taxon>Spermatophyta</taxon>
        <taxon>Magnoliopsida</taxon>
        <taxon>eudicotyledons</taxon>
        <taxon>Gunneridae</taxon>
        <taxon>Pentapetalae</taxon>
        <taxon>asterids</taxon>
        <taxon>Cornales</taxon>
        <taxon>Nyssaceae</taxon>
        <taxon>Nyssa</taxon>
    </lineage>
</organism>
<sequence>MCGVEQIRPKKYSKGKCENFNVPGFGLPELEELPNAIGYLKCLGYLSLFGNNTIKALPNSICKLLNLQTWTLVNCEQHQELCRDLGRLISLKSGKRPHIASKTFHLGVS</sequence>
<name>A0A5J4ZH89_9ASTE</name>
<reference evidence="1 2" key="1">
    <citation type="submission" date="2019-09" db="EMBL/GenBank/DDBJ databases">
        <title>A chromosome-level genome assembly of the Chinese tupelo Nyssa sinensis.</title>
        <authorList>
            <person name="Yang X."/>
            <person name="Kang M."/>
            <person name="Yang Y."/>
            <person name="Xiong H."/>
            <person name="Wang M."/>
            <person name="Zhang Z."/>
            <person name="Wang Z."/>
            <person name="Wu H."/>
            <person name="Ma T."/>
            <person name="Liu J."/>
            <person name="Xi Z."/>
        </authorList>
    </citation>
    <scope>NUCLEOTIDE SEQUENCE [LARGE SCALE GENOMIC DNA]</scope>
    <source>
        <strain evidence="1">J267</strain>
        <tissue evidence="1">Leaf</tissue>
    </source>
</reference>
<evidence type="ECO:0008006" key="3">
    <source>
        <dbReference type="Google" id="ProtNLM"/>
    </source>
</evidence>
<dbReference type="AlphaFoldDB" id="A0A5J4ZH89"/>
<dbReference type="EMBL" id="CM018051">
    <property type="protein sequence ID" value="KAA8517234.1"/>
    <property type="molecule type" value="Genomic_DNA"/>
</dbReference>
<dbReference type="InterPro" id="IPR032675">
    <property type="entry name" value="LRR_dom_sf"/>
</dbReference>
<keyword evidence="2" id="KW-1185">Reference proteome</keyword>
<accession>A0A5J4ZH89</accession>
<proteinExistence type="predicted"/>
<dbReference type="SUPFAM" id="SSF52058">
    <property type="entry name" value="L domain-like"/>
    <property type="match status" value="1"/>
</dbReference>
<dbReference type="Proteomes" id="UP000325577">
    <property type="component" value="Linkage Group LG8"/>
</dbReference>
<dbReference type="OrthoDB" id="1748972at2759"/>
<evidence type="ECO:0000313" key="1">
    <source>
        <dbReference type="EMBL" id="KAA8517234.1"/>
    </source>
</evidence>
<dbReference type="PANTHER" id="PTHR47186">
    <property type="entry name" value="LEUCINE-RICH REPEAT-CONTAINING PROTEIN 57"/>
    <property type="match status" value="1"/>
</dbReference>
<dbReference type="PANTHER" id="PTHR47186:SF3">
    <property type="entry name" value="OS09G0267800 PROTEIN"/>
    <property type="match status" value="1"/>
</dbReference>
<protein>
    <recommendedName>
        <fullName evidence="3">Leucine-rich repeat-containing N-terminal plant-type domain-containing protein</fullName>
    </recommendedName>
</protein>
<dbReference type="Gene3D" id="3.80.10.10">
    <property type="entry name" value="Ribonuclease Inhibitor"/>
    <property type="match status" value="1"/>
</dbReference>
<gene>
    <name evidence="1" type="ORF">F0562_017514</name>
</gene>
<evidence type="ECO:0000313" key="2">
    <source>
        <dbReference type="Proteomes" id="UP000325577"/>
    </source>
</evidence>